<sequence>MTLTEAATTLMAAETRSTVAVRCNMNGGEHTSAYEKNEDGEANEDEEDDEETEQRSEQGAKRLNNVDEQSERDQREKTATILFEQGKGNDEPCCGESTMKREDGNRVVAPAEKR</sequence>
<proteinExistence type="predicted"/>
<feature type="compositionally biased region" description="Basic and acidic residues" evidence="1">
    <location>
        <begin position="98"/>
        <end position="114"/>
    </location>
</feature>
<dbReference type="EMBL" id="JASCZI010181261">
    <property type="protein sequence ID" value="MED6180237.1"/>
    <property type="molecule type" value="Genomic_DNA"/>
</dbReference>
<organism evidence="2 3">
    <name type="scientific">Stylosanthes scabra</name>
    <dbReference type="NCBI Taxonomy" id="79078"/>
    <lineage>
        <taxon>Eukaryota</taxon>
        <taxon>Viridiplantae</taxon>
        <taxon>Streptophyta</taxon>
        <taxon>Embryophyta</taxon>
        <taxon>Tracheophyta</taxon>
        <taxon>Spermatophyta</taxon>
        <taxon>Magnoliopsida</taxon>
        <taxon>eudicotyledons</taxon>
        <taxon>Gunneridae</taxon>
        <taxon>Pentapetalae</taxon>
        <taxon>rosids</taxon>
        <taxon>fabids</taxon>
        <taxon>Fabales</taxon>
        <taxon>Fabaceae</taxon>
        <taxon>Papilionoideae</taxon>
        <taxon>50 kb inversion clade</taxon>
        <taxon>dalbergioids sensu lato</taxon>
        <taxon>Dalbergieae</taxon>
        <taxon>Pterocarpus clade</taxon>
        <taxon>Stylosanthes</taxon>
    </lineage>
</organism>
<feature type="compositionally biased region" description="Basic and acidic residues" evidence="1">
    <location>
        <begin position="69"/>
        <end position="78"/>
    </location>
</feature>
<reference evidence="2 3" key="1">
    <citation type="journal article" date="2023" name="Plants (Basel)">
        <title>Bridging the Gap: Combining Genomics and Transcriptomics Approaches to Understand Stylosanthes scabra, an Orphan Legume from the Brazilian Caatinga.</title>
        <authorList>
            <person name="Ferreira-Neto J.R.C."/>
            <person name="da Silva M.D."/>
            <person name="Binneck E."/>
            <person name="de Melo N.F."/>
            <person name="da Silva R.H."/>
            <person name="de Melo A.L.T.M."/>
            <person name="Pandolfi V."/>
            <person name="Bustamante F.O."/>
            <person name="Brasileiro-Vidal A.C."/>
            <person name="Benko-Iseppon A.M."/>
        </authorList>
    </citation>
    <scope>NUCLEOTIDE SEQUENCE [LARGE SCALE GENOMIC DNA]</scope>
    <source>
        <tissue evidence="2">Leaves</tissue>
    </source>
</reference>
<dbReference type="Proteomes" id="UP001341840">
    <property type="component" value="Unassembled WGS sequence"/>
</dbReference>
<comment type="caution">
    <text evidence="2">The sequence shown here is derived from an EMBL/GenBank/DDBJ whole genome shotgun (WGS) entry which is preliminary data.</text>
</comment>
<gene>
    <name evidence="2" type="ORF">PIB30_008431</name>
</gene>
<feature type="compositionally biased region" description="Acidic residues" evidence="1">
    <location>
        <begin position="40"/>
        <end position="52"/>
    </location>
</feature>
<keyword evidence="3" id="KW-1185">Reference proteome</keyword>
<evidence type="ECO:0000313" key="2">
    <source>
        <dbReference type="EMBL" id="MED6180237.1"/>
    </source>
</evidence>
<accession>A0ABU6W4U5</accession>
<feature type="region of interest" description="Disordered" evidence="1">
    <location>
        <begin position="23"/>
        <end position="114"/>
    </location>
</feature>
<evidence type="ECO:0000256" key="1">
    <source>
        <dbReference type="SAM" id="MobiDB-lite"/>
    </source>
</evidence>
<protein>
    <submittedName>
        <fullName evidence="2">Uncharacterized protein</fullName>
    </submittedName>
</protein>
<name>A0ABU6W4U5_9FABA</name>
<evidence type="ECO:0000313" key="3">
    <source>
        <dbReference type="Proteomes" id="UP001341840"/>
    </source>
</evidence>